<keyword evidence="1" id="KW-0812">Transmembrane</keyword>
<feature type="domain" description="DUF7847" evidence="2">
    <location>
        <begin position="1"/>
        <end position="259"/>
    </location>
</feature>
<accession>A0ABD5V037</accession>
<feature type="transmembrane region" description="Helical" evidence="1">
    <location>
        <begin position="20"/>
        <end position="37"/>
    </location>
</feature>
<feature type="transmembrane region" description="Helical" evidence="1">
    <location>
        <begin position="229"/>
        <end position="252"/>
    </location>
</feature>
<dbReference type="EMBL" id="JBHSXL010000013">
    <property type="protein sequence ID" value="MFC6893782.1"/>
    <property type="molecule type" value="Genomic_DNA"/>
</dbReference>
<feature type="transmembrane region" description="Helical" evidence="1">
    <location>
        <begin position="186"/>
        <end position="209"/>
    </location>
</feature>
<keyword evidence="1" id="KW-0472">Membrane</keyword>
<protein>
    <recommendedName>
        <fullName evidence="2">DUF7847 domain-containing protein</fullName>
    </recommendedName>
</protein>
<evidence type="ECO:0000259" key="2">
    <source>
        <dbReference type="Pfam" id="PF25231"/>
    </source>
</evidence>
<name>A0ABD5V037_9EURY</name>
<organism evidence="3 4">
    <name type="scientific">Halopenitus salinus</name>
    <dbReference type="NCBI Taxonomy" id="1198295"/>
    <lineage>
        <taxon>Archaea</taxon>
        <taxon>Methanobacteriati</taxon>
        <taxon>Methanobacteriota</taxon>
        <taxon>Stenosarchaea group</taxon>
        <taxon>Halobacteria</taxon>
        <taxon>Halobacteriales</taxon>
        <taxon>Haloferacaceae</taxon>
        <taxon>Halopenitus</taxon>
    </lineage>
</organism>
<dbReference type="Pfam" id="PF25231">
    <property type="entry name" value="DUF7847"/>
    <property type="match status" value="1"/>
</dbReference>
<reference evidence="3 4" key="1">
    <citation type="journal article" date="2019" name="Int. J. Syst. Evol. Microbiol.">
        <title>The Global Catalogue of Microorganisms (GCM) 10K type strain sequencing project: providing services to taxonomists for standard genome sequencing and annotation.</title>
        <authorList>
            <consortium name="The Broad Institute Genomics Platform"/>
            <consortium name="The Broad Institute Genome Sequencing Center for Infectious Disease"/>
            <person name="Wu L."/>
            <person name="Ma J."/>
        </authorList>
    </citation>
    <scope>NUCLEOTIDE SEQUENCE [LARGE SCALE GENOMIC DNA]</scope>
    <source>
        <strain evidence="3 4">SKJ47</strain>
    </source>
</reference>
<evidence type="ECO:0000313" key="4">
    <source>
        <dbReference type="Proteomes" id="UP001596296"/>
    </source>
</evidence>
<keyword evidence="1" id="KW-1133">Transmembrane helix</keyword>
<proteinExistence type="predicted"/>
<dbReference type="RefSeq" id="WP_379746201.1">
    <property type="nucleotide sequence ID" value="NZ_JBHSVN010000001.1"/>
</dbReference>
<sequence>MAALKSLRPAVNALVRNPILAVLIGLFGVVQLPQFALQSSRPLVASIVSLGISGAMILVAPFFQGGILGLADEALTGRTSFDRFVSSGKANYVSLLVAYLAVFAVNLVIGFVAMVGVIFGGIGLFAGGGEPNLAVLGVLVVIGLLFALAYLLVSFFIQFYAHAIVLSETDLVEGFKRSVSLVRHNLVSVLGYTAILLVGSVVLGGVSGVASLLFTPQTTGLPLPDPSTAVLVVAAIVYVVSIAVLGGFYATYSVAFYRSIE</sequence>
<dbReference type="InterPro" id="IPR057169">
    <property type="entry name" value="DUF7847"/>
</dbReference>
<keyword evidence="4" id="KW-1185">Reference proteome</keyword>
<feature type="transmembrane region" description="Helical" evidence="1">
    <location>
        <begin position="43"/>
        <end position="71"/>
    </location>
</feature>
<dbReference type="Proteomes" id="UP001596296">
    <property type="component" value="Unassembled WGS sequence"/>
</dbReference>
<feature type="transmembrane region" description="Helical" evidence="1">
    <location>
        <begin position="134"/>
        <end position="157"/>
    </location>
</feature>
<evidence type="ECO:0000313" key="3">
    <source>
        <dbReference type="EMBL" id="MFC6893782.1"/>
    </source>
</evidence>
<feature type="transmembrane region" description="Helical" evidence="1">
    <location>
        <begin position="92"/>
        <end position="122"/>
    </location>
</feature>
<gene>
    <name evidence="3" type="ORF">ACFQE9_14385</name>
</gene>
<comment type="caution">
    <text evidence="3">The sequence shown here is derived from an EMBL/GenBank/DDBJ whole genome shotgun (WGS) entry which is preliminary data.</text>
</comment>
<dbReference type="AlphaFoldDB" id="A0ABD5V037"/>
<evidence type="ECO:0000256" key="1">
    <source>
        <dbReference type="SAM" id="Phobius"/>
    </source>
</evidence>